<gene>
    <name evidence="8" type="ORF">LEQ_2427</name>
</gene>
<keyword evidence="3" id="KW-0560">Oxidoreductase</keyword>
<comment type="caution">
    <text evidence="8">The sequence shown here is derived from an EMBL/GenBank/DDBJ whole genome shotgun (WGS) entry which is preliminary data.</text>
</comment>
<feature type="binding site" evidence="5">
    <location>
        <position position="127"/>
    </location>
    <ligand>
        <name>substrate</name>
    </ligand>
</feature>
<dbReference type="Gene3D" id="3.20.20.100">
    <property type="entry name" value="NADP-dependent oxidoreductase domain"/>
    <property type="match status" value="1"/>
</dbReference>
<dbReference type="PANTHER" id="PTHR43827">
    <property type="entry name" value="2,5-DIKETO-D-GLUCONIC ACID REDUCTASE"/>
    <property type="match status" value="1"/>
</dbReference>
<dbReference type="PRINTS" id="PR00069">
    <property type="entry name" value="ALDKETRDTASE"/>
</dbReference>
<dbReference type="Pfam" id="PF00248">
    <property type="entry name" value="Aldo_ket_red"/>
    <property type="match status" value="1"/>
</dbReference>
<evidence type="ECO:0000256" key="5">
    <source>
        <dbReference type="PIRSR" id="PIRSR000097-2"/>
    </source>
</evidence>
<feature type="domain" description="NADP-dependent oxidoreductase" evidence="7">
    <location>
        <begin position="45"/>
        <end position="278"/>
    </location>
</feature>
<dbReference type="PROSITE" id="PS00798">
    <property type="entry name" value="ALDOKETO_REDUCTASE_1"/>
    <property type="match status" value="1"/>
</dbReference>
<evidence type="ECO:0000259" key="7">
    <source>
        <dbReference type="Pfam" id="PF00248"/>
    </source>
</evidence>
<accession>V7HUJ8</accession>
<dbReference type="PATRIC" id="fig|1392007.3.peg.1633"/>
<name>V7HUJ8_9LACO</name>
<dbReference type="FunFam" id="3.20.20.100:FF:000015">
    <property type="entry name" value="Oxidoreductase, aldo/keto reductase family"/>
    <property type="match status" value="1"/>
</dbReference>
<dbReference type="PANTHER" id="PTHR43827:SF3">
    <property type="entry name" value="NADP-DEPENDENT OXIDOREDUCTASE DOMAIN-CONTAINING PROTEIN"/>
    <property type="match status" value="1"/>
</dbReference>
<evidence type="ECO:0000256" key="2">
    <source>
        <dbReference type="ARBA" id="ARBA00022857"/>
    </source>
</evidence>
<reference evidence="8 9" key="1">
    <citation type="journal article" date="2014" name="Genome Announc.">
        <title>The Genome of the Predominant Equine Lactobacillus Species, Lactobacillus equi, Is Reflective of Its Lifestyle Adaptations to an Herbivorous Host.</title>
        <authorList>
            <person name="O'Donnell M.M."/>
            <person name="Harris H.M."/>
            <person name="O'Toole P.W."/>
            <person name="Ross R.P."/>
        </authorList>
    </citation>
    <scope>NUCLEOTIDE SEQUENCE [LARGE SCALE GENOMIC DNA]</scope>
    <source>
        <strain evidence="8 9">DPC 6820</strain>
    </source>
</reference>
<dbReference type="CDD" id="cd19133">
    <property type="entry name" value="AKR_AKR5F1"/>
    <property type="match status" value="1"/>
</dbReference>
<feature type="site" description="Lowers pKa of active site Tyr" evidence="6">
    <location>
        <position position="94"/>
    </location>
</feature>
<evidence type="ECO:0000256" key="3">
    <source>
        <dbReference type="ARBA" id="ARBA00023002"/>
    </source>
</evidence>
<evidence type="ECO:0000313" key="8">
    <source>
        <dbReference type="EMBL" id="ETA73587.1"/>
    </source>
</evidence>
<keyword evidence="9" id="KW-1185">Reference proteome</keyword>
<evidence type="ECO:0000256" key="4">
    <source>
        <dbReference type="PIRSR" id="PIRSR000097-1"/>
    </source>
</evidence>
<dbReference type="GO" id="GO:0016616">
    <property type="term" value="F:oxidoreductase activity, acting on the CH-OH group of donors, NAD or NADP as acceptor"/>
    <property type="evidence" value="ECO:0007669"/>
    <property type="project" value="UniProtKB-ARBA"/>
</dbReference>
<proteinExistence type="inferred from homology"/>
<dbReference type="SUPFAM" id="SSF51430">
    <property type="entry name" value="NAD(P)-linked oxidoreductase"/>
    <property type="match status" value="1"/>
</dbReference>
<dbReference type="Proteomes" id="UP000018559">
    <property type="component" value="Unassembled WGS sequence"/>
</dbReference>
<dbReference type="PROSITE" id="PS00062">
    <property type="entry name" value="ALDOKETO_REDUCTASE_2"/>
    <property type="match status" value="1"/>
</dbReference>
<sequence>MCQSMNNIMQSIKVEESKMTQTYVTLNNGAKIPQFGLGVYMINGDDATKKAVTEALKLGYRHIDTAHAYQNERGVGQGIKASGVDRKEIWLTSKLWPSDYGTDVTPQAIDKMLARLDTDYIDLLLLHQQFGDYVEAWQAMEEAVRAGKVRAIGLSNFDGERLDKILEIAQIKPAVMQVELHPYYQQGALKEKMAQYGTKFESWYPLGHGDAKLLNESILTELGEKYGKTNVQIILRWHIQRGHIVFPKTANPEHMSANINIFDFELTAEEMSRVDDLNKNVRYFNLPLAQQEAQFKAWTPAD</sequence>
<dbReference type="PIRSF" id="PIRSF000097">
    <property type="entry name" value="AKR"/>
    <property type="match status" value="1"/>
</dbReference>
<comment type="similarity">
    <text evidence="1">Belongs to the aldo/keto reductase family.</text>
</comment>
<evidence type="ECO:0000256" key="6">
    <source>
        <dbReference type="PIRSR" id="PIRSR000097-3"/>
    </source>
</evidence>
<evidence type="ECO:0000256" key="1">
    <source>
        <dbReference type="ARBA" id="ARBA00007905"/>
    </source>
</evidence>
<evidence type="ECO:0000313" key="9">
    <source>
        <dbReference type="Proteomes" id="UP000018559"/>
    </source>
</evidence>
<dbReference type="InterPro" id="IPR023210">
    <property type="entry name" value="NADP_OxRdtase_dom"/>
</dbReference>
<keyword evidence="2" id="KW-0521">NADP</keyword>
<dbReference type="InterPro" id="IPR018170">
    <property type="entry name" value="Aldo/ket_reductase_CS"/>
</dbReference>
<protein>
    <submittedName>
        <fullName evidence="8">2,5-didehydrogluconate reductase</fullName>
    </submittedName>
</protein>
<dbReference type="InterPro" id="IPR036812">
    <property type="entry name" value="NAD(P)_OxRdtase_dom_sf"/>
</dbReference>
<dbReference type="InterPro" id="IPR020471">
    <property type="entry name" value="AKR"/>
</dbReference>
<dbReference type="EMBL" id="AWWH01000173">
    <property type="protein sequence ID" value="ETA73587.1"/>
    <property type="molecule type" value="Genomic_DNA"/>
</dbReference>
<organism evidence="8 9">
    <name type="scientific">Ligilactobacillus equi DPC 6820</name>
    <dbReference type="NCBI Taxonomy" id="1392007"/>
    <lineage>
        <taxon>Bacteria</taxon>
        <taxon>Bacillati</taxon>
        <taxon>Bacillota</taxon>
        <taxon>Bacilli</taxon>
        <taxon>Lactobacillales</taxon>
        <taxon>Lactobacillaceae</taxon>
        <taxon>Ligilactobacillus</taxon>
    </lineage>
</organism>
<feature type="active site" description="Proton donor" evidence="4">
    <location>
        <position position="69"/>
    </location>
</feature>
<dbReference type="AlphaFoldDB" id="V7HUJ8"/>